<proteinExistence type="predicted"/>
<dbReference type="OrthoDB" id="494228at2"/>
<evidence type="ECO:0000256" key="1">
    <source>
        <dbReference type="SAM" id="SignalP"/>
    </source>
</evidence>
<keyword evidence="1" id="KW-0732">Signal</keyword>
<feature type="signal peptide" evidence="1">
    <location>
        <begin position="1"/>
        <end position="34"/>
    </location>
</feature>
<evidence type="ECO:0008006" key="4">
    <source>
        <dbReference type="Google" id="ProtNLM"/>
    </source>
</evidence>
<dbReference type="RefSeq" id="WP_138014377.1">
    <property type="nucleotide sequence ID" value="NZ_SULI01000001.1"/>
</dbReference>
<gene>
    <name evidence="2" type="ORF">FAP39_00360</name>
</gene>
<organism evidence="2 3">
    <name type="scientific">Shimia litoralis</name>
    <dbReference type="NCBI Taxonomy" id="420403"/>
    <lineage>
        <taxon>Bacteria</taxon>
        <taxon>Pseudomonadati</taxon>
        <taxon>Pseudomonadota</taxon>
        <taxon>Alphaproteobacteria</taxon>
        <taxon>Rhodobacterales</taxon>
        <taxon>Roseobacteraceae</taxon>
    </lineage>
</organism>
<comment type="caution">
    <text evidence="2">The sequence shown here is derived from an EMBL/GenBank/DDBJ whole genome shotgun (WGS) entry which is preliminary data.</text>
</comment>
<name>A0A4U7N8Q8_9RHOB</name>
<feature type="chain" id="PRO_5020423460" description="Porin" evidence="1">
    <location>
        <begin position="35"/>
        <end position="549"/>
    </location>
</feature>
<reference evidence="2 3" key="1">
    <citation type="submission" date="2019-04" db="EMBL/GenBank/DDBJ databases">
        <title>Genome sequence of Pelagicola litoralis CL-ES2.</title>
        <authorList>
            <person name="Cao J."/>
        </authorList>
    </citation>
    <scope>NUCLEOTIDE SEQUENCE [LARGE SCALE GENOMIC DNA]</scope>
    <source>
        <strain evidence="2 3">CL-ES2</strain>
    </source>
</reference>
<protein>
    <recommendedName>
        <fullName evidence="4">Porin</fullName>
    </recommendedName>
</protein>
<keyword evidence="3" id="KW-1185">Reference proteome</keyword>
<dbReference type="AlphaFoldDB" id="A0A4U7N8Q8"/>
<dbReference type="Proteomes" id="UP000306575">
    <property type="component" value="Unassembled WGS sequence"/>
</dbReference>
<evidence type="ECO:0000313" key="2">
    <source>
        <dbReference type="EMBL" id="TKZ22359.1"/>
    </source>
</evidence>
<evidence type="ECO:0000313" key="3">
    <source>
        <dbReference type="Proteomes" id="UP000306575"/>
    </source>
</evidence>
<dbReference type="EMBL" id="SULI01000001">
    <property type="protein sequence ID" value="TKZ22359.1"/>
    <property type="molecule type" value="Genomic_DNA"/>
</dbReference>
<sequence length="549" mass="58412">MNLIEKRFGTLDFTPLRTATAAVAAMAFSGAAIAQETSQTVASPLEKHADRQFNFETANQLQRGGVKLWIGSHQTVPGQQSTGTAEQYYWGGGEWGVSDRVQLGFAYNVFNDPVTKPVLGASARLRMETTSFHGKYKLIDNAQWGVAAQASVEQLLFRFQPYGGAVDDTHTIGSLHLPITYKASDALQLHVTPGVSVLPSTINGNAFFGTVASVGAGFSWKPSLRWLTYGSVNMPVSGGNTISNTLAIEKTPIWTVGARYNVTPLAALDLFATNGGGVSPATGILSTVPDGDTVMIGGMITYTPGRRAGYRPNYRGTSAEPLNTRQKNLQLDGFTLASADTLGPGRFAFLASAGSGDSYAGSLKFSPDYDLEIEVAYEQHSIDGSVGAPSIPSNDPNYSIGGKMRFLDQNNGSPFSLAVHLLAGRDTNAAGNGTFYLGMPMTYKANSRMALNLNPKGAIWGNTERFGLGFGVNYAVTPELDAIGEITPVSGGEDVVWAAGLRYHVRGSGLSVDLHASNAIGRHALKSMIGQDDVKITLGATMAFDWLRR</sequence>
<accession>A0A4U7N8Q8</accession>